<proteinExistence type="predicted"/>
<sequence length="247" mass="26812">MKIRLCIVFAAVEARPVVELAVELPQTPAQAMAVATPPPRPWPMRPLPMAMDMATLRPSRPAGPTGVCEEFVQSRTTRLSVQRQLEERGCKRTLRSNSDEAAPPENPGCLSSWAERRWRGRGTGARKLAEEGGGFGVPAAANLKPKDDQAALPAAVELGIGLPAFAPGSCAHSKAWLGLFAGAWFAIPRNRANQRSVDGKLVTMPEREAVAYDLDAPSWIGTSRFMAFCQDEAWPLRKDDIARSIEA</sequence>
<evidence type="ECO:0000313" key="2">
    <source>
        <dbReference type="Proteomes" id="UP000186817"/>
    </source>
</evidence>
<gene>
    <name evidence="1" type="ORF">AK812_SmicGene41240</name>
</gene>
<protein>
    <submittedName>
        <fullName evidence="1">Uncharacterized protein</fullName>
    </submittedName>
</protein>
<comment type="caution">
    <text evidence="1">The sequence shown here is derived from an EMBL/GenBank/DDBJ whole genome shotgun (WGS) entry which is preliminary data.</text>
</comment>
<dbReference type="EMBL" id="LSRX01001593">
    <property type="protein sequence ID" value="OLP78568.1"/>
    <property type="molecule type" value="Genomic_DNA"/>
</dbReference>
<organism evidence="1 2">
    <name type="scientific">Symbiodinium microadriaticum</name>
    <name type="common">Dinoflagellate</name>
    <name type="synonym">Zooxanthella microadriatica</name>
    <dbReference type="NCBI Taxonomy" id="2951"/>
    <lineage>
        <taxon>Eukaryota</taxon>
        <taxon>Sar</taxon>
        <taxon>Alveolata</taxon>
        <taxon>Dinophyceae</taxon>
        <taxon>Suessiales</taxon>
        <taxon>Symbiodiniaceae</taxon>
        <taxon>Symbiodinium</taxon>
    </lineage>
</organism>
<evidence type="ECO:0000313" key="1">
    <source>
        <dbReference type="EMBL" id="OLP78568.1"/>
    </source>
</evidence>
<accession>A0A1Q9C6M0</accession>
<dbReference type="Proteomes" id="UP000186817">
    <property type="component" value="Unassembled WGS sequence"/>
</dbReference>
<reference evidence="1 2" key="1">
    <citation type="submission" date="2016-02" db="EMBL/GenBank/DDBJ databases">
        <title>Genome analysis of coral dinoflagellate symbionts highlights evolutionary adaptations to a symbiotic lifestyle.</title>
        <authorList>
            <person name="Aranda M."/>
            <person name="Li Y."/>
            <person name="Liew Y.J."/>
            <person name="Baumgarten S."/>
            <person name="Simakov O."/>
            <person name="Wilson M."/>
            <person name="Piel J."/>
            <person name="Ashoor H."/>
            <person name="Bougouffa S."/>
            <person name="Bajic V.B."/>
            <person name="Ryu T."/>
            <person name="Ravasi T."/>
            <person name="Bayer T."/>
            <person name="Micklem G."/>
            <person name="Kim H."/>
            <person name="Bhak J."/>
            <person name="Lajeunesse T.C."/>
            <person name="Voolstra C.R."/>
        </authorList>
    </citation>
    <scope>NUCLEOTIDE SEQUENCE [LARGE SCALE GENOMIC DNA]</scope>
    <source>
        <strain evidence="1 2">CCMP2467</strain>
    </source>
</reference>
<dbReference type="AlphaFoldDB" id="A0A1Q9C6M0"/>
<keyword evidence="2" id="KW-1185">Reference proteome</keyword>
<name>A0A1Q9C6M0_SYMMI</name>